<dbReference type="Pfam" id="PF05368">
    <property type="entry name" value="NmrA"/>
    <property type="match status" value="1"/>
</dbReference>
<organism evidence="3 4">
    <name type="scientific">Lojkania enalia</name>
    <dbReference type="NCBI Taxonomy" id="147567"/>
    <lineage>
        <taxon>Eukaryota</taxon>
        <taxon>Fungi</taxon>
        <taxon>Dikarya</taxon>
        <taxon>Ascomycota</taxon>
        <taxon>Pezizomycotina</taxon>
        <taxon>Dothideomycetes</taxon>
        <taxon>Pleosporomycetidae</taxon>
        <taxon>Pleosporales</taxon>
        <taxon>Pleosporales incertae sedis</taxon>
        <taxon>Lojkania</taxon>
    </lineage>
</organism>
<dbReference type="Gene3D" id="3.40.50.720">
    <property type="entry name" value="NAD(P)-binding Rossmann-like Domain"/>
    <property type="match status" value="1"/>
</dbReference>
<dbReference type="PANTHER" id="PTHR48079">
    <property type="entry name" value="PROTEIN YEEZ"/>
    <property type="match status" value="1"/>
</dbReference>
<accession>A0A9P4KHD7</accession>
<proteinExistence type="predicted"/>
<evidence type="ECO:0000259" key="2">
    <source>
        <dbReference type="Pfam" id="PF05368"/>
    </source>
</evidence>
<evidence type="ECO:0000259" key="1">
    <source>
        <dbReference type="Pfam" id="PF01370"/>
    </source>
</evidence>
<protein>
    <submittedName>
        <fullName evidence="3">NAD(P)-binding protein</fullName>
    </submittedName>
</protein>
<dbReference type="EMBL" id="ML986589">
    <property type="protein sequence ID" value="KAF2267753.1"/>
    <property type="molecule type" value="Genomic_DNA"/>
</dbReference>
<sequence length="344" mass="37631">MAPKIFITGGTGYVGGSVLDAIVEAHPEYEVTALLRKIPDDFSSRYPGVKIVQGDYDSADILSQAASEAEVVVHNGDSDHEPAINALICGLLERPTPGFLIHLSGTGIVSDYHSKTYLGKQNPKIWSDIDDYASISSLPDNAPHRNTEKILNAAIAEHGDKINIAIMCPPDIYGRGRGLGKSVSAYVPIFLKEVKELGRVFYYGEGTNTRSYVHIDDLLELYLKVVEAAVAGGEGAEWGSNGYYFASTQEHNQICVSTIVGRILRKYGVVGNEEPVEVTLQQLDAMFQIPKYPGLSRYLFGANSRTRADRAKKLFGYQAKAPGLMETLGSDIKDVLCMEEMRSF</sequence>
<dbReference type="InterPro" id="IPR008030">
    <property type="entry name" value="NmrA-like"/>
</dbReference>
<dbReference type="InterPro" id="IPR036291">
    <property type="entry name" value="NAD(P)-bd_dom_sf"/>
</dbReference>
<reference evidence="4" key="1">
    <citation type="journal article" date="2020" name="Stud. Mycol.">
        <title>101 Dothideomycetes genomes: A test case for predicting lifestyles and emergence of pathogens.</title>
        <authorList>
            <person name="Haridas S."/>
            <person name="Albert R."/>
            <person name="Binder M."/>
            <person name="Bloem J."/>
            <person name="LaButti K."/>
            <person name="Salamov A."/>
            <person name="Andreopoulos B."/>
            <person name="Baker S."/>
            <person name="Barry K."/>
            <person name="Bills G."/>
            <person name="Bluhm B."/>
            <person name="Cannon C."/>
            <person name="Castanera R."/>
            <person name="Culley D."/>
            <person name="Daum C."/>
            <person name="Ezra D."/>
            <person name="Gonzalez J."/>
            <person name="Henrissat B."/>
            <person name="Kuo A."/>
            <person name="Liang C."/>
            <person name="Lipzen A."/>
            <person name="Lutzoni F."/>
            <person name="Magnuson J."/>
            <person name="Mondo S."/>
            <person name="Nolan M."/>
            <person name="Ohm R."/>
            <person name="Pangilinan J."/>
            <person name="Park H.-J."/>
            <person name="Ramirez L."/>
            <person name="Alfaro M."/>
            <person name="Sun H."/>
            <person name="Tritt A."/>
            <person name="Yoshinaga Y."/>
            <person name="Zwiers L.-H."/>
            <person name="Turgeon B."/>
            <person name="Goodwin S."/>
            <person name="Spatafora J."/>
            <person name="Crous P."/>
            <person name="Grigoriev I."/>
        </authorList>
    </citation>
    <scope>NUCLEOTIDE SEQUENCE [LARGE SCALE GENOMIC DNA]</scope>
    <source>
        <strain evidence="4">CBS 304.66</strain>
    </source>
</reference>
<feature type="domain" description="NmrA-like" evidence="2">
    <location>
        <begin position="4"/>
        <end position="75"/>
    </location>
</feature>
<dbReference type="InterPro" id="IPR051783">
    <property type="entry name" value="NAD(P)-dependent_oxidoreduct"/>
</dbReference>
<dbReference type="OrthoDB" id="2130169at2759"/>
<feature type="domain" description="NAD-dependent epimerase/dehydratase" evidence="1">
    <location>
        <begin position="148"/>
        <end position="235"/>
    </location>
</feature>
<evidence type="ECO:0000313" key="4">
    <source>
        <dbReference type="Proteomes" id="UP000800093"/>
    </source>
</evidence>
<dbReference type="InterPro" id="IPR001509">
    <property type="entry name" value="Epimerase_deHydtase"/>
</dbReference>
<dbReference type="Proteomes" id="UP000800093">
    <property type="component" value="Unassembled WGS sequence"/>
</dbReference>
<dbReference type="GO" id="GO:0004029">
    <property type="term" value="F:aldehyde dehydrogenase (NAD+) activity"/>
    <property type="evidence" value="ECO:0007669"/>
    <property type="project" value="TreeGrafter"/>
</dbReference>
<evidence type="ECO:0000313" key="3">
    <source>
        <dbReference type="EMBL" id="KAF2267753.1"/>
    </source>
</evidence>
<comment type="caution">
    <text evidence="3">The sequence shown here is derived from an EMBL/GenBank/DDBJ whole genome shotgun (WGS) entry which is preliminary data.</text>
</comment>
<dbReference type="AlphaFoldDB" id="A0A9P4KHD7"/>
<dbReference type="PANTHER" id="PTHR48079:SF6">
    <property type="entry name" value="NAD(P)-BINDING DOMAIN-CONTAINING PROTEIN-RELATED"/>
    <property type="match status" value="1"/>
</dbReference>
<dbReference type="SUPFAM" id="SSF51735">
    <property type="entry name" value="NAD(P)-binding Rossmann-fold domains"/>
    <property type="match status" value="1"/>
</dbReference>
<gene>
    <name evidence="3" type="ORF">CC78DRAFT_541394</name>
</gene>
<dbReference type="GO" id="GO:0005737">
    <property type="term" value="C:cytoplasm"/>
    <property type="evidence" value="ECO:0007669"/>
    <property type="project" value="TreeGrafter"/>
</dbReference>
<dbReference type="Pfam" id="PF01370">
    <property type="entry name" value="Epimerase"/>
    <property type="match status" value="1"/>
</dbReference>
<name>A0A9P4KHD7_9PLEO</name>
<keyword evidence="4" id="KW-1185">Reference proteome</keyword>